<dbReference type="EMBL" id="AAGWQQ010000126">
    <property type="protein sequence ID" value="EBS7984898.1"/>
    <property type="molecule type" value="Genomic_DNA"/>
</dbReference>
<dbReference type="GO" id="GO:0003677">
    <property type="term" value="F:DNA binding"/>
    <property type="evidence" value="ECO:0007669"/>
    <property type="project" value="UniProtKB-KW"/>
</dbReference>
<name>A0A5V0QG72_SALER</name>
<evidence type="ECO:0000313" key="3">
    <source>
        <dbReference type="EMBL" id="EBS7984898.1"/>
    </source>
</evidence>
<sequence length="90" mass="10168">MEWLHYKTVVKGNRKRCSPGKLDQWFVSAKTCHCCGYRMMEILLHKSISRCPDCDKEHECDINAALNIGQKGIVELKVARPGISAHGGLR</sequence>
<keyword evidence="1" id="KW-0238">DNA-binding</keyword>
<organism evidence="3">
    <name type="scientific">Salmonella enterica</name>
    <name type="common">Salmonella choleraesuis</name>
    <dbReference type="NCBI Taxonomy" id="28901"/>
    <lineage>
        <taxon>Bacteria</taxon>
        <taxon>Pseudomonadati</taxon>
        <taxon>Pseudomonadota</taxon>
        <taxon>Gammaproteobacteria</taxon>
        <taxon>Enterobacterales</taxon>
        <taxon>Enterobacteriaceae</taxon>
        <taxon>Salmonella</taxon>
    </lineage>
</organism>
<feature type="domain" description="Cas12f1-like TNB" evidence="2">
    <location>
        <begin position="15"/>
        <end position="68"/>
    </location>
</feature>
<dbReference type="Pfam" id="PF07282">
    <property type="entry name" value="Cas12f1-like_TNB"/>
    <property type="match status" value="1"/>
</dbReference>
<evidence type="ECO:0000259" key="2">
    <source>
        <dbReference type="Pfam" id="PF07282"/>
    </source>
</evidence>
<dbReference type="InterPro" id="IPR010095">
    <property type="entry name" value="Cas12f1-like_TNB"/>
</dbReference>
<evidence type="ECO:0000256" key="1">
    <source>
        <dbReference type="ARBA" id="ARBA00023125"/>
    </source>
</evidence>
<proteinExistence type="predicted"/>
<protein>
    <submittedName>
        <fullName evidence="3">Transposase</fullName>
    </submittedName>
</protein>
<comment type="caution">
    <text evidence="3">The sequence shown here is derived from an EMBL/GenBank/DDBJ whole genome shotgun (WGS) entry which is preliminary data.</text>
</comment>
<gene>
    <name evidence="3" type="ORF">CEJ09_24420</name>
</gene>
<reference evidence="3" key="1">
    <citation type="submission" date="2018-07" db="EMBL/GenBank/DDBJ databases">
        <authorList>
            <consortium name="PulseNet: The National Subtyping Network for Foodborne Disease Surveillance"/>
            <person name="Tarr C.L."/>
            <person name="Trees E."/>
            <person name="Katz L.S."/>
            <person name="Carleton-Romer H.A."/>
            <person name="Stroika S."/>
            <person name="Kucerova Z."/>
            <person name="Roache K.F."/>
            <person name="Sabol A.L."/>
            <person name="Besser J."/>
            <person name="Gerner-Smidt P."/>
        </authorList>
    </citation>
    <scope>NUCLEOTIDE SEQUENCE</scope>
    <source>
        <strain evidence="3">PNUSAS015592</strain>
    </source>
</reference>
<accession>A0A5V0QG72</accession>
<dbReference type="AlphaFoldDB" id="A0A5V0QG72"/>